<feature type="domain" description="Fibronectin type-III" evidence="4">
    <location>
        <begin position="164"/>
        <end position="263"/>
    </location>
</feature>
<dbReference type="PROSITE" id="PS50297">
    <property type="entry name" value="ANK_REP_REGION"/>
    <property type="match status" value="1"/>
</dbReference>
<dbReference type="PANTHER" id="PTHR21437">
    <property type="entry name" value="WIDE AWAKE"/>
    <property type="match status" value="1"/>
</dbReference>
<evidence type="ECO:0000256" key="2">
    <source>
        <dbReference type="SAM" id="MobiDB-lite"/>
    </source>
</evidence>
<evidence type="ECO:0000313" key="6">
    <source>
        <dbReference type="Proteomes" id="UP000494040"/>
    </source>
</evidence>
<dbReference type="CTD" id="42676"/>
<reference evidence="5" key="1">
    <citation type="submission" date="2022-01" db="UniProtKB">
        <authorList>
            <consortium name="EnsemblMetazoa"/>
        </authorList>
    </citation>
    <scope>IDENTIFICATION</scope>
</reference>
<dbReference type="GO" id="GO:0061172">
    <property type="term" value="P:regulation of establishment of bipolar cell polarity"/>
    <property type="evidence" value="ECO:0007669"/>
    <property type="project" value="TreeGrafter"/>
</dbReference>
<name>A0A8I6RAL3_CIMLE</name>
<sequence length="1014" mass="112958">MICYMPRIQVIEKLGLKSEESNVETNRGMEQGRVERQKKIPPIDIHLTALFAAVEHGHVDKAKTILESTDVDVNGVNSDGLSPLDIAVLSNNKTLIKMLIAFGAQEGNEFSSGESLLCHLRKLSCEADQRICELAGQDTRNQSLWQRRSKGLANMIMGFTQARPPDIPSLAAVDVTGSHMVNVRYQEPESPDSPPCTKYKIEWSQDDEFKSLCGYRIILDPKQQDCHIDELNHGQRYYFRVCCGNVKGWGHPRPSTPQSVVPSSWRDVVKRDDRMCAEGIAQLDKLFREVRTGRPDIKALQDAAVGERRKKTTIKQLFTAASKFQKHLRRGVYLSCLFYHEDKVLVTNEDFLPVIEVDETYPGSIYHDFHWLLKVSCTWDDVKWLRQDMEKSLSSPAIHFRIKLLQAAAQMQTALSVQDLGQLYHKPLRDTEGTIVISTVNYIRSPKSVSVLNSRWVPLGKLTKRTLNLATEAPLGDILMSSISDQITYHQVSSIRLPRGLYLGYLKMRSSVDLLQVLVPAKAPNVPPHCKIRDNPHITAEEWECLTSKNGSTDSLHPETEQQKTFVEQVAATINRLLTYMQVSEDQSQNHRLYDAEVVEVSNEVSLLIVVPPPEAACSAPGQGEILLQRPDLIPLPVQVFEMVHLGTYHKQLVARYSRLSCIIELDTALAQHSHREAFSSSEVSAAKERLSRLEALQTQLNAAWKQARWLLDVLAFARDKVSQTPTNIIRHLLALHPKRSHESITSHNGLLLPPETKNVKSRGSWPGPGVTRLLCAATAELSRSEHQLSSAGSSTPPPVQRAQPPPIIQPVSPPAVLLEQPRLPPSKSEDTLALHTRVMAAHSRNRTSSSAATSPSLSVRQSYGSGSLYSLSSDDSGVNVSKSKSEGEEGTTVPAPSPGILQVYAAYETGLASGTSLKLHVSPRTTAREVVDLVVKQLNMAVVLKGKDGPIYPAEQLHNFCLVAVIGARERCLRDDFKPLQLQNPWKKGRLYVRQKHDVLAALEQSSRHSAYL</sequence>
<dbReference type="Proteomes" id="UP000494040">
    <property type="component" value="Unassembled WGS sequence"/>
</dbReference>
<dbReference type="Gene3D" id="1.25.40.20">
    <property type="entry name" value="Ankyrin repeat-containing domain"/>
    <property type="match status" value="1"/>
</dbReference>
<keyword evidence="6" id="KW-1185">Reference proteome</keyword>
<dbReference type="CDD" id="cd00063">
    <property type="entry name" value="FN3"/>
    <property type="match status" value="1"/>
</dbReference>
<dbReference type="PROSITE" id="PS50200">
    <property type="entry name" value="RA"/>
    <property type="match status" value="1"/>
</dbReference>
<dbReference type="InterPro" id="IPR002110">
    <property type="entry name" value="Ankyrin_rpt"/>
</dbReference>
<dbReference type="OrthoDB" id="2428204at2759"/>
<dbReference type="CDD" id="cd17117">
    <property type="entry name" value="RA_ANKFN1_like"/>
    <property type="match status" value="1"/>
</dbReference>
<protein>
    <recommendedName>
        <fullName evidence="7">Ankyrin repeat and fibronectin type-III domain-containing protein 1</fullName>
    </recommendedName>
</protein>
<dbReference type="InterPro" id="IPR036770">
    <property type="entry name" value="Ankyrin_rpt-contain_sf"/>
</dbReference>
<proteinExistence type="predicted"/>
<feature type="domain" description="Ras-associating" evidence="3">
    <location>
        <begin position="898"/>
        <end position="999"/>
    </location>
</feature>
<accession>A0A8I6RAL3</accession>
<dbReference type="SMART" id="SM00314">
    <property type="entry name" value="RA"/>
    <property type="match status" value="1"/>
</dbReference>
<feature type="compositionally biased region" description="Pro residues" evidence="2">
    <location>
        <begin position="796"/>
        <end position="813"/>
    </location>
</feature>
<dbReference type="InterPro" id="IPR003961">
    <property type="entry name" value="FN3_dom"/>
</dbReference>
<feature type="region of interest" description="Disordered" evidence="2">
    <location>
        <begin position="869"/>
        <end position="897"/>
    </location>
</feature>
<evidence type="ECO:0000259" key="4">
    <source>
        <dbReference type="PROSITE" id="PS50853"/>
    </source>
</evidence>
<dbReference type="EnsemblMetazoa" id="XM_014385427.2">
    <property type="protein sequence ID" value="XP_014240913.1"/>
    <property type="gene ID" value="LOC106661788"/>
</dbReference>
<feature type="region of interest" description="Disordered" evidence="2">
    <location>
        <begin position="785"/>
        <end position="813"/>
    </location>
</feature>
<dbReference type="GO" id="GO:0000132">
    <property type="term" value="P:establishment of mitotic spindle orientation"/>
    <property type="evidence" value="ECO:0007669"/>
    <property type="project" value="TreeGrafter"/>
</dbReference>
<dbReference type="GeneID" id="106661788"/>
<dbReference type="GO" id="GO:0007165">
    <property type="term" value="P:signal transduction"/>
    <property type="evidence" value="ECO:0007669"/>
    <property type="project" value="InterPro"/>
</dbReference>
<dbReference type="SUPFAM" id="SSF49265">
    <property type="entry name" value="Fibronectin type III"/>
    <property type="match status" value="1"/>
</dbReference>
<feature type="region of interest" description="Disordered" evidence="2">
    <location>
        <begin position="745"/>
        <end position="766"/>
    </location>
</feature>
<keyword evidence="1" id="KW-0040">ANK repeat</keyword>
<dbReference type="InterPro" id="IPR013783">
    <property type="entry name" value="Ig-like_fold"/>
</dbReference>
<dbReference type="InterPro" id="IPR036116">
    <property type="entry name" value="FN3_sf"/>
</dbReference>
<evidence type="ECO:0000256" key="1">
    <source>
        <dbReference type="PROSITE-ProRule" id="PRU00023"/>
    </source>
</evidence>
<dbReference type="InterPro" id="IPR000159">
    <property type="entry name" value="RA_dom"/>
</dbReference>
<evidence type="ECO:0008006" key="7">
    <source>
        <dbReference type="Google" id="ProtNLM"/>
    </source>
</evidence>
<feature type="repeat" description="ANK" evidence="1">
    <location>
        <begin position="79"/>
        <end position="105"/>
    </location>
</feature>
<dbReference type="PROSITE" id="PS50088">
    <property type="entry name" value="ANK_REPEAT"/>
    <property type="match status" value="1"/>
</dbReference>
<dbReference type="PANTHER" id="PTHR21437:SF1">
    <property type="entry name" value="WIDE AWAKE"/>
    <property type="match status" value="1"/>
</dbReference>
<dbReference type="PROSITE" id="PS50853">
    <property type="entry name" value="FN3"/>
    <property type="match status" value="1"/>
</dbReference>
<dbReference type="SUPFAM" id="SSF48403">
    <property type="entry name" value="Ankyrin repeat"/>
    <property type="match status" value="1"/>
</dbReference>
<dbReference type="SMART" id="SM00060">
    <property type="entry name" value="FN3"/>
    <property type="match status" value="1"/>
</dbReference>
<dbReference type="RefSeq" id="XP_014240913.1">
    <property type="nucleotide sequence ID" value="XM_014385427.2"/>
</dbReference>
<dbReference type="Pfam" id="PF00041">
    <property type="entry name" value="fn3"/>
    <property type="match status" value="1"/>
</dbReference>
<dbReference type="AlphaFoldDB" id="A0A8I6RAL3"/>
<dbReference type="Pfam" id="PF13637">
    <property type="entry name" value="Ank_4"/>
    <property type="match status" value="1"/>
</dbReference>
<dbReference type="GO" id="GO:0005819">
    <property type="term" value="C:spindle"/>
    <property type="evidence" value="ECO:0007669"/>
    <property type="project" value="TreeGrafter"/>
</dbReference>
<dbReference type="InterPro" id="IPR039269">
    <property type="entry name" value="ANKFN1"/>
</dbReference>
<organism evidence="5 6">
    <name type="scientific">Cimex lectularius</name>
    <name type="common">Bed bug</name>
    <name type="synonym">Acanthia lectularia</name>
    <dbReference type="NCBI Taxonomy" id="79782"/>
    <lineage>
        <taxon>Eukaryota</taxon>
        <taxon>Metazoa</taxon>
        <taxon>Ecdysozoa</taxon>
        <taxon>Arthropoda</taxon>
        <taxon>Hexapoda</taxon>
        <taxon>Insecta</taxon>
        <taxon>Pterygota</taxon>
        <taxon>Neoptera</taxon>
        <taxon>Paraneoptera</taxon>
        <taxon>Hemiptera</taxon>
        <taxon>Heteroptera</taxon>
        <taxon>Panheteroptera</taxon>
        <taxon>Cimicomorpha</taxon>
        <taxon>Cimicidae</taxon>
        <taxon>Cimex</taxon>
    </lineage>
</organism>
<dbReference type="Gene3D" id="3.10.20.90">
    <property type="entry name" value="Phosphatidylinositol 3-kinase Catalytic Subunit, Chain A, domain 1"/>
    <property type="match status" value="1"/>
</dbReference>
<evidence type="ECO:0000313" key="5">
    <source>
        <dbReference type="EnsemblMetazoa" id="XP_014240913.1"/>
    </source>
</evidence>
<dbReference type="Gene3D" id="2.60.40.10">
    <property type="entry name" value="Immunoglobulins"/>
    <property type="match status" value="1"/>
</dbReference>
<dbReference type="SMART" id="SM00248">
    <property type="entry name" value="ANK"/>
    <property type="match status" value="2"/>
</dbReference>
<evidence type="ECO:0000259" key="3">
    <source>
        <dbReference type="PROSITE" id="PS50200"/>
    </source>
</evidence>